<feature type="transmembrane region" description="Helical" evidence="1">
    <location>
        <begin position="164"/>
        <end position="194"/>
    </location>
</feature>
<accession>A0A226C1M9</accession>
<feature type="transmembrane region" description="Helical" evidence="1">
    <location>
        <begin position="405"/>
        <end position="424"/>
    </location>
</feature>
<reference evidence="2 3" key="1">
    <citation type="submission" date="2017-06" db="EMBL/GenBank/DDBJ databases">
        <title>Draft Genome Sequence of Natranaerobius trueperi halophilic, alkalithermophilic bacteria from soda lakes.</title>
        <authorList>
            <person name="Zhao B."/>
        </authorList>
    </citation>
    <scope>NUCLEOTIDE SEQUENCE [LARGE SCALE GENOMIC DNA]</scope>
    <source>
        <strain evidence="2 3">DSM 18760</strain>
    </source>
</reference>
<feature type="transmembrane region" description="Helical" evidence="1">
    <location>
        <begin position="281"/>
        <end position="298"/>
    </location>
</feature>
<gene>
    <name evidence="2" type="ORF">CDO51_03490</name>
</gene>
<proteinExistence type="predicted"/>
<keyword evidence="3" id="KW-1185">Reference proteome</keyword>
<keyword evidence="1" id="KW-0472">Membrane</keyword>
<keyword evidence="1" id="KW-0812">Transmembrane</keyword>
<feature type="transmembrane region" description="Helical" evidence="1">
    <location>
        <begin position="310"/>
        <end position="334"/>
    </location>
</feature>
<feature type="transmembrane region" description="Helical" evidence="1">
    <location>
        <begin position="341"/>
        <end position="366"/>
    </location>
</feature>
<dbReference type="EMBL" id="NIQC01000005">
    <property type="protein sequence ID" value="OWZ84339.1"/>
    <property type="molecule type" value="Genomic_DNA"/>
</dbReference>
<dbReference type="OrthoDB" id="4393704at2"/>
<feature type="transmembrane region" description="Helical" evidence="1">
    <location>
        <begin position="61"/>
        <end position="85"/>
    </location>
</feature>
<comment type="caution">
    <text evidence="2">The sequence shown here is derived from an EMBL/GenBank/DDBJ whole genome shotgun (WGS) entry which is preliminary data.</text>
</comment>
<dbReference type="RefSeq" id="WP_089022913.1">
    <property type="nucleotide sequence ID" value="NZ_NIQC01000005.1"/>
</dbReference>
<evidence type="ECO:0000313" key="2">
    <source>
        <dbReference type="EMBL" id="OWZ84339.1"/>
    </source>
</evidence>
<name>A0A226C1M9_9FIRM</name>
<protein>
    <submittedName>
        <fullName evidence="2">Citrate transporter</fullName>
    </submittedName>
</protein>
<sequence length="425" mass="43409">MEILAQLVMALTLVLMITGKTPLYLTAIVGASVAALAAGFPLTGDAEVTITSMVESGLNPVIADMAGVLLFIGIMEKAGFLDAIIKKIIFVGRKAGGGPGICTAGGVAAGIIGALTGFTQPAITAAVTGPAATKLGVDPHKTAGVQAHAGHLGNFGGFTHPTQVAVIATAGISFGLINLIGTITALSVFAISFYRLKKEEIHKGLELSEEKINEIAASLEESETNQSFGKAILPFIVLVAAFAAGYPVFIVGIFCSLLVAALSKMKLFEGEAAMLDSAKRVATPLIATIGFLYMSSVINEIGIPELLSDWFGPALEVAPIQTMALVAALTGLVTQSKGASAAIVVPFLGVVLETGVDPLVAAAAAAGPAALMQYYLTGGPVAALATTIPVVPGSELKTANKFQRPSILGGLAVLFIIVTFMDFIM</sequence>
<dbReference type="Proteomes" id="UP000214588">
    <property type="component" value="Unassembled WGS sequence"/>
</dbReference>
<feature type="transmembrane region" description="Helical" evidence="1">
    <location>
        <begin position="232"/>
        <end position="260"/>
    </location>
</feature>
<evidence type="ECO:0000313" key="3">
    <source>
        <dbReference type="Proteomes" id="UP000214588"/>
    </source>
</evidence>
<dbReference type="AlphaFoldDB" id="A0A226C1M9"/>
<organism evidence="2 3">
    <name type="scientific">Natranaerobius trueperi</name>
    <dbReference type="NCBI Taxonomy" id="759412"/>
    <lineage>
        <taxon>Bacteria</taxon>
        <taxon>Bacillati</taxon>
        <taxon>Bacillota</taxon>
        <taxon>Clostridia</taxon>
        <taxon>Natranaerobiales</taxon>
        <taxon>Natranaerobiaceae</taxon>
        <taxon>Natranaerobius</taxon>
    </lineage>
</organism>
<evidence type="ECO:0000256" key="1">
    <source>
        <dbReference type="SAM" id="Phobius"/>
    </source>
</evidence>
<keyword evidence="1" id="KW-1133">Transmembrane helix</keyword>